<reference evidence="1" key="1">
    <citation type="journal article" date="2021" name="Proc. Natl. Acad. Sci. U.S.A.">
        <title>A Catalog of Tens of Thousands of Viruses from Human Metagenomes Reveals Hidden Associations with Chronic Diseases.</title>
        <authorList>
            <person name="Tisza M.J."/>
            <person name="Buck C.B."/>
        </authorList>
    </citation>
    <scope>NUCLEOTIDE SEQUENCE</scope>
    <source>
        <strain evidence="1">CtnsL8</strain>
    </source>
</reference>
<organism evidence="1">
    <name type="scientific">Siphoviridae sp. ctnsL8</name>
    <dbReference type="NCBI Taxonomy" id="2825666"/>
    <lineage>
        <taxon>Viruses</taxon>
        <taxon>Duplodnaviria</taxon>
        <taxon>Heunggongvirae</taxon>
        <taxon>Uroviricota</taxon>
        <taxon>Caudoviricetes</taxon>
    </lineage>
</organism>
<name>A0A8S5PMJ9_9CAUD</name>
<accession>A0A8S5PMJ9</accession>
<sequence>MNGITINDKQYKFIATSEDIDCDKCDLNETGDICKCSVICRSFYELLNGRRGCGIFKELKTDII</sequence>
<protein>
    <submittedName>
        <fullName evidence="1">Uncharacterized protein</fullName>
    </submittedName>
</protein>
<proteinExistence type="predicted"/>
<dbReference type="EMBL" id="BK015467">
    <property type="protein sequence ID" value="DAE08302.1"/>
    <property type="molecule type" value="Genomic_DNA"/>
</dbReference>
<evidence type="ECO:0000313" key="1">
    <source>
        <dbReference type="EMBL" id="DAE08302.1"/>
    </source>
</evidence>